<reference evidence="1 2" key="1">
    <citation type="submission" date="2020-03" db="EMBL/GenBank/DDBJ databases">
        <title>Dissostichus mawsoni Genome sequencing and assembly.</title>
        <authorList>
            <person name="Park H."/>
        </authorList>
    </citation>
    <scope>NUCLEOTIDE SEQUENCE [LARGE SCALE GENOMIC DNA]</scope>
    <source>
        <strain evidence="1">DM0001</strain>
        <tissue evidence="1">Muscle</tissue>
    </source>
</reference>
<protein>
    <submittedName>
        <fullName evidence="1">Uncharacterized protein</fullName>
    </submittedName>
</protein>
<comment type="caution">
    <text evidence="1">The sequence shown here is derived from an EMBL/GenBank/DDBJ whole genome shotgun (WGS) entry which is preliminary data.</text>
</comment>
<evidence type="ECO:0000313" key="2">
    <source>
        <dbReference type="Proteomes" id="UP000518266"/>
    </source>
</evidence>
<proteinExistence type="predicted"/>
<dbReference type="GO" id="GO:0003676">
    <property type="term" value="F:nucleic acid binding"/>
    <property type="evidence" value="ECO:0007669"/>
    <property type="project" value="InterPro"/>
</dbReference>
<dbReference type="InterPro" id="IPR036397">
    <property type="entry name" value="RNaseH_sf"/>
</dbReference>
<gene>
    <name evidence="1" type="ORF">F7725_008665</name>
</gene>
<accession>A0A7J5Y7S5</accession>
<dbReference type="Proteomes" id="UP000518266">
    <property type="component" value="Unassembled WGS sequence"/>
</dbReference>
<feature type="non-terminal residue" evidence="1">
    <location>
        <position position="1"/>
    </location>
</feature>
<evidence type="ECO:0000313" key="1">
    <source>
        <dbReference type="EMBL" id="KAF3845502.1"/>
    </source>
</evidence>
<dbReference type="OrthoDB" id="413122at2759"/>
<sequence length="197" mass="22837">IAECPQCQSKRANIKEKNDYNPIEVRGNICRQFQLSNMSLNKLVAGEPQRWDQLLQGTMFGLRTKTQLTTKFSPYYLMFGREARYPSEVPKEYKITEEKVCSLVQREEVFEGLRKQEAVYAEVTTNMAKSQEKIRKRKHDHGQVDNFQVGDLVLKRNKSNPGHMGRRRKETLWAKYGPYKIYSENLLGGPGRGFGGR</sequence>
<feature type="non-terminal residue" evidence="1">
    <location>
        <position position="197"/>
    </location>
</feature>
<keyword evidence="2" id="KW-1185">Reference proteome</keyword>
<dbReference type="EMBL" id="JAAKFY010000015">
    <property type="protein sequence ID" value="KAF3845502.1"/>
    <property type="molecule type" value="Genomic_DNA"/>
</dbReference>
<name>A0A7J5Y7S5_DISMA</name>
<dbReference type="AlphaFoldDB" id="A0A7J5Y7S5"/>
<organism evidence="1 2">
    <name type="scientific">Dissostichus mawsoni</name>
    <name type="common">Antarctic cod</name>
    <dbReference type="NCBI Taxonomy" id="36200"/>
    <lineage>
        <taxon>Eukaryota</taxon>
        <taxon>Metazoa</taxon>
        <taxon>Chordata</taxon>
        <taxon>Craniata</taxon>
        <taxon>Vertebrata</taxon>
        <taxon>Euteleostomi</taxon>
        <taxon>Actinopterygii</taxon>
        <taxon>Neopterygii</taxon>
        <taxon>Teleostei</taxon>
        <taxon>Neoteleostei</taxon>
        <taxon>Acanthomorphata</taxon>
        <taxon>Eupercaria</taxon>
        <taxon>Perciformes</taxon>
        <taxon>Notothenioidei</taxon>
        <taxon>Nototheniidae</taxon>
        <taxon>Dissostichus</taxon>
    </lineage>
</organism>
<dbReference type="Gene3D" id="3.30.420.10">
    <property type="entry name" value="Ribonuclease H-like superfamily/Ribonuclease H"/>
    <property type="match status" value="1"/>
</dbReference>